<reference evidence="3" key="2">
    <citation type="submission" date="2025-08" db="UniProtKB">
        <authorList>
            <consortium name="Ensembl"/>
        </authorList>
    </citation>
    <scope>IDENTIFICATION</scope>
</reference>
<dbReference type="InterPro" id="IPR019034">
    <property type="entry name" value="UPF0390"/>
</dbReference>
<reference evidence="3" key="1">
    <citation type="submission" date="2020-03" db="EMBL/GenBank/DDBJ databases">
        <title>Melopsittacus undulatus (budgerigar) genome, bMelUnd1, maternal haplotype with Z.</title>
        <authorList>
            <person name="Gedman G."/>
            <person name="Mountcastle J."/>
            <person name="Haase B."/>
            <person name="Formenti G."/>
            <person name="Wright T."/>
            <person name="Apodaca J."/>
            <person name="Pelan S."/>
            <person name="Chow W."/>
            <person name="Rhie A."/>
            <person name="Howe K."/>
            <person name="Fedrigo O."/>
            <person name="Jarvis E.D."/>
        </authorList>
    </citation>
    <scope>NUCLEOTIDE SEQUENCE [LARGE SCALE GENOMIC DNA]</scope>
</reference>
<name>A0A8V5H2J3_MELUD</name>
<feature type="compositionally biased region" description="Basic residues" evidence="2">
    <location>
        <begin position="23"/>
        <end position="34"/>
    </location>
</feature>
<sequence>MAQGRPKAAAKRPRKETGTGNRGSRKGGRTIAPKKLHVIRQQKLKKRLEVAIRARIERDARQRACAAPPPPQRPAPNKGKARKGRG</sequence>
<evidence type="ECO:0000313" key="3">
    <source>
        <dbReference type="Ensembl" id="ENSMUNP00000027601.1"/>
    </source>
</evidence>
<evidence type="ECO:0000256" key="2">
    <source>
        <dbReference type="SAM" id="MobiDB-lite"/>
    </source>
</evidence>
<reference evidence="3" key="3">
    <citation type="submission" date="2025-09" db="UniProtKB">
        <authorList>
            <consortium name="Ensembl"/>
        </authorList>
    </citation>
    <scope>IDENTIFICATION</scope>
</reference>
<protein>
    <submittedName>
        <fullName evidence="3">Uncharacterized protein</fullName>
    </submittedName>
</protein>
<proteinExistence type="inferred from homology"/>
<dbReference type="Ensembl" id="ENSMUNT00000028172.1">
    <property type="protein sequence ID" value="ENSMUNP00000027601.1"/>
    <property type="gene ID" value="ENSMUNG00000020668.1"/>
</dbReference>
<feature type="region of interest" description="Disordered" evidence="2">
    <location>
        <begin position="58"/>
        <end position="86"/>
    </location>
</feature>
<organism evidence="3 4">
    <name type="scientific">Melopsittacus undulatus</name>
    <name type="common">Budgerigar</name>
    <name type="synonym">Psittacus undulatus</name>
    <dbReference type="NCBI Taxonomy" id="13146"/>
    <lineage>
        <taxon>Eukaryota</taxon>
        <taxon>Metazoa</taxon>
        <taxon>Chordata</taxon>
        <taxon>Craniata</taxon>
        <taxon>Vertebrata</taxon>
        <taxon>Euteleostomi</taxon>
        <taxon>Archelosauria</taxon>
        <taxon>Archosauria</taxon>
        <taxon>Dinosauria</taxon>
        <taxon>Saurischia</taxon>
        <taxon>Theropoda</taxon>
        <taxon>Coelurosauria</taxon>
        <taxon>Aves</taxon>
        <taxon>Neognathae</taxon>
        <taxon>Neoaves</taxon>
        <taxon>Telluraves</taxon>
        <taxon>Australaves</taxon>
        <taxon>Psittaciformes</taxon>
        <taxon>Psittaculidae</taxon>
        <taxon>Melopsittacus</taxon>
    </lineage>
</organism>
<accession>A0A8V5H2J3</accession>
<comment type="similarity">
    <text evidence="1">Belongs to the UPF0390 family.</text>
</comment>
<dbReference type="Pfam" id="PF09495">
    <property type="entry name" value="DUF2462"/>
    <property type="match status" value="1"/>
</dbReference>
<dbReference type="PANTHER" id="PTHR16967:SF1">
    <property type="entry name" value="LEYDIG CELL TUMOR 10 KDA PROTEIN HOMOLOG"/>
    <property type="match status" value="1"/>
</dbReference>
<dbReference type="OrthoDB" id="9397653at2759"/>
<feature type="region of interest" description="Disordered" evidence="2">
    <location>
        <begin position="1"/>
        <end position="34"/>
    </location>
</feature>
<keyword evidence="4" id="KW-1185">Reference proteome</keyword>
<evidence type="ECO:0000256" key="1">
    <source>
        <dbReference type="ARBA" id="ARBA00006802"/>
    </source>
</evidence>
<dbReference type="Proteomes" id="UP000694405">
    <property type="component" value="Chromosome 23"/>
</dbReference>
<dbReference type="PANTHER" id="PTHR16967">
    <property type="entry name" value="LEYDIG CELL TUMOR 10 KDA PROTEIN HOMOLOG"/>
    <property type="match status" value="1"/>
</dbReference>
<dbReference type="AlphaFoldDB" id="A0A8V5H2J3"/>
<evidence type="ECO:0000313" key="4">
    <source>
        <dbReference type="Proteomes" id="UP000694405"/>
    </source>
</evidence>
<gene>
    <name evidence="3" type="primary">LOC117437535</name>
</gene>